<protein>
    <recommendedName>
        <fullName evidence="2">Alpha/beta hydrolase fold-3 domain-containing protein</fullName>
    </recommendedName>
</protein>
<evidence type="ECO:0000313" key="3">
    <source>
        <dbReference type="EMBL" id="KAK5693627.1"/>
    </source>
</evidence>
<proteinExistence type="predicted"/>
<gene>
    <name evidence="3" type="ORF">LTR97_010196</name>
</gene>
<name>A0AAN7VNW1_9PEZI</name>
<feature type="domain" description="Alpha/beta hydrolase fold-3" evidence="2">
    <location>
        <begin position="35"/>
        <end position="152"/>
    </location>
</feature>
<dbReference type="Gene3D" id="3.40.50.1820">
    <property type="entry name" value="alpha/beta hydrolase"/>
    <property type="match status" value="1"/>
</dbReference>
<evidence type="ECO:0000259" key="2">
    <source>
        <dbReference type="Pfam" id="PF07859"/>
    </source>
</evidence>
<accession>A0AAN7VNW1</accession>
<comment type="caution">
    <text evidence="3">The sequence shown here is derived from an EMBL/GenBank/DDBJ whole genome shotgun (WGS) entry which is preliminary data.</text>
</comment>
<dbReference type="Proteomes" id="UP001310594">
    <property type="component" value="Unassembled WGS sequence"/>
</dbReference>
<dbReference type="SUPFAM" id="SSF53474">
    <property type="entry name" value="alpha/beta-Hydrolases"/>
    <property type="match status" value="1"/>
</dbReference>
<dbReference type="InterPro" id="IPR029058">
    <property type="entry name" value="AB_hydrolase_fold"/>
</dbReference>
<reference evidence="3" key="1">
    <citation type="submission" date="2023-08" db="EMBL/GenBank/DDBJ databases">
        <title>Black Yeasts Isolated from many extreme environments.</title>
        <authorList>
            <person name="Coleine C."/>
            <person name="Stajich J.E."/>
            <person name="Selbmann L."/>
        </authorList>
    </citation>
    <scope>NUCLEOTIDE SEQUENCE</scope>
    <source>
        <strain evidence="3">CCFEE 5810</strain>
    </source>
</reference>
<dbReference type="PANTHER" id="PTHR48081">
    <property type="entry name" value="AB HYDROLASE SUPERFAMILY PROTEIN C4A8.06C"/>
    <property type="match status" value="1"/>
</dbReference>
<dbReference type="InterPro" id="IPR050300">
    <property type="entry name" value="GDXG_lipolytic_enzyme"/>
</dbReference>
<dbReference type="EMBL" id="JAVRQU010000017">
    <property type="protein sequence ID" value="KAK5693627.1"/>
    <property type="molecule type" value="Genomic_DNA"/>
</dbReference>
<dbReference type="AlphaFoldDB" id="A0AAN7VNW1"/>
<dbReference type="Pfam" id="PF07859">
    <property type="entry name" value="Abhydrolase_3"/>
    <property type="match status" value="1"/>
</dbReference>
<sequence>METTRIAYKADDYGNPMYACVSRSKKLQGPKPIALVYHGGGLLVGSSEMIPKVQTEYLCSKGFIVIAPNYRLVPQVSGKDAFADCVHAYDWATTELMEVMQKEHRIKLDPSQVVAMGHSSGGTAALHVASCRSLRAVTAFYPSLFLADTTTSAHKPTSAPPFGFARDYTPTDEEYASIEPAGVQVSEFQLGGPGIVLQPRNKWQMHIIKHGEWLQKLQPDGDYASIDPLTRVSTEGPPVMIVQGELDDVPGSSLELAQRAEMKLKDAGVKEVVLEVVPGEKHMFDMPPSVGSSDIGPKWEAVERGLNWLVDHV</sequence>
<dbReference type="InterPro" id="IPR013094">
    <property type="entry name" value="AB_hydrolase_3"/>
</dbReference>
<dbReference type="GO" id="GO:0016787">
    <property type="term" value="F:hydrolase activity"/>
    <property type="evidence" value="ECO:0007669"/>
    <property type="project" value="UniProtKB-KW"/>
</dbReference>
<organism evidence="3 4">
    <name type="scientific">Elasticomyces elasticus</name>
    <dbReference type="NCBI Taxonomy" id="574655"/>
    <lineage>
        <taxon>Eukaryota</taxon>
        <taxon>Fungi</taxon>
        <taxon>Dikarya</taxon>
        <taxon>Ascomycota</taxon>
        <taxon>Pezizomycotina</taxon>
        <taxon>Dothideomycetes</taxon>
        <taxon>Dothideomycetidae</taxon>
        <taxon>Mycosphaerellales</taxon>
        <taxon>Teratosphaeriaceae</taxon>
        <taxon>Elasticomyces</taxon>
    </lineage>
</organism>
<keyword evidence="1" id="KW-0378">Hydrolase</keyword>
<evidence type="ECO:0000313" key="4">
    <source>
        <dbReference type="Proteomes" id="UP001310594"/>
    </source>
</evidence>
<evidence type="ECO:0000256" key="1">
    <source>
        <dbReference type="ARBA" id="ARBA00022801"/>
    </source>
</evidence>